<feature type="non-terminal residue" evidence="2">
    <location>
        <position position="77"/>
    </location>
</feature>
<proteinExistence type="predicted"/>
<dbReference type="OMA" id="RTEWSYA"/>
<reference evidence="2 3" key="1">
    <citation type="submission" date="2013-11" db="EMBL/GenBank/DDBJ databases">
        <title>Genome sequencing of Stegodyphus mimosarum.</title>
        <authorList>
            <person name="Bechsgaard J."/>
        </authorList>
    </citation>
    <scope>NUCLEOTIDE SEQUENCE [LARGE SCALE GENOMIC DNA]</scope>
</reference>
<dbReference type="GO" id="GO:0016020">
    <property type="term" value="C:membrane"/>
    <property type="evidence" value="ECO:0007669"/>
    <property type="project" value="InterPro"/>
</dbReference>
<keyword evidence="3" id="KW-1185">Reference proteome</keyword>
<dbReference type="InterPro" id="IPR000998">
    <property type="entry name" value="MAM_dom"/>
</dbReference>
<sequence>MSDPESIKKTVIWRLEARNFANASRTEWSYAQVSVEAKGDYLLHFEGESSDGGFALDDVTFYDGSCHTRPPAAVGKG</sequence>
<evidence type="ECO:0000313" key="3">
    <source>
        <dbReference type="Proteomes" id="UP000054359"/>
    </source>
</evidence>
<feature type="domain" description="MAM" evidence="1">
    <location>
        <begin position="27"/>
        <end position="68"/>
    </location>
</feature>
<dbReference type="Gene3D" id="2.60.120.200">
    <property type="match status" value="1"/>
</dbReference>
<organism evidence="2 3">
    <name type="scientific">Stegodyphus mimosarum</name>
    <name type="common">African social velvet spider</name>
    <dbReference type="NCBI Taxonomy" id="407821"/>
    <lineage>
        <taxon>Eukaryota</taxon>
        <taxon>Metazoa</taxon>
        <taxon>Ecdysozoa</taxon>
        <taxon>Arthropoda</taxon>
        <taxon>Chelicerata</taxon>
        <taxon>Arachnida</taxon>
        <taxon>Araneae</taxon>
        <taxon>Araneomorphae</taxon>
        <taxon>Entelegynae</taxon>
        <taxon>Eresoidea</taxon>
        <taxon>Eresidae</taxon>
        <taxon>Stegodyphus</taxon>
    </lineage>
</organism>
<dbReference type="Proteomes" id="UP000054359">
    <property type="component" value="Unassembled WGS sequence"/>
</dbReference>
<accession>A0A087SXB3</accession>
<evidence type="ECO:0000259" key="1">
    <source>
        <dbReference type="PROSITE" id="PS50060"/>
    </source>
</evidence>
<gene>
    <name evidence="2" type="ORF">X975_04625</name>
</gene>
<name>A0A087SXB3_STEMI</name>
<dbReference type="STRING" id="407821.A0A087SXB3"/>
<dbReference type="OrthoDB" id="409956at2759"/>
<dbReference type="PROSITE" id="PS50060">
    <property type="entry name" value="MAM_2"/>
    <property type="match status" value="1"/>
</dbReference>
<evidence type="ECO:0000313" key="2">
    <source>
        <dbReference type="EMBL" id="KFM57502.1"/>
    </source>
</evidence>
<protein>
    <recommendedName>
        <fullName evidence="1">MAM domain-containing protein</fullName>
    </recommendedName>
</protein>
<dbReference type="AlphaFoldDB" id="A0A087SXB3"/>
<dbReference type="EMBL" id="KK112386">
    <property type="protein sequence ID" value="KFM57502.1"/>
    <property type="molecule type" value="Genomic_DNA"/>
</dbReference>